<keyword evidence="3" id="KW-1185">Reference proteome</keyword>
<proteinExistence type="predicted"/>
<keyword evidence="1" id="KW-0812">Transmembrane</keyword>
<sequence>MTLSDDLSFSQQNTNFDDAASSYRSVFGITLTPQIIGGSVGGIGFLAAVYMILNMVMPAWDNFQQLQTKSTELQGQVDQKRLQAKQADKVKTELADVKKQQIQVLGLFANERSLDTLLMDTSRLVDSSNAQITANDAIRAKLKRFVPAADKAEIIADNSLGEKVNNKLKRRVVKVEIEGNFEQTQSIMRNIERLQPLLLVQNYDSKLVPPEVDKANDEKKKAVRTGIGKLSTSFDLVALMPLTAEEAAELAAKAAPPAK</sequence>
<protein>
    <submittedName>
        <fullName evidence="2">Type IV pilus assembly protein PilO</fullName>
    </submittedName>
</protein>
<evidence type="ECO:0000256" key="1">
    <source>
        <dbReference type="SAM" id="Phobius"/>
    </source>
</evidence>
<evidence type="ECO:0000313" key="2">
    <source>
        <dbReference type="EMBL" id="ADI62903.1"/>
    </source>
</evidence>
<dbReference type="HOGENOM" id="CLU_086007_1_0_3"/>
<evidence type="ECO:0000313" key="3">
    <source>
        <dbReference type="Proteomes" id="UP000001511"/>
    </source>
</evidence>
<keyword evidence="1" id="KW-1133">Transmembrane helix</keyword>
<feature type="transmembrane region" description="Helical" evidence="1">
    <location>
        <begin position="35"/>
        <end position="53"/>
    </location>
</feature>
<dbReference type="RefSeq" id="WP_013189923.1">
    <property type="nucleotide sequence ID" value="NC_014248.1"/>
</dbReference>
<dbReference type="OrthoDB" id="483469at2"/>
<dbReference type="eggNOG" id="COG3167">
    <property type="taxonomic scope" value="Bacteria"/>
</dbReference>
<dbReference type="STRING" id="551115.Aazo_0320"/>
<dbReference type="EMBL" id="CP002059">
    <property type="protein sequence ID" value="ADI62903.1"/>
    <property type="molecule type" value="Genomic_DNA"/>
</dbReference>
<keyword evidence="1" id="KW-0472">Membrane</keyword>
<organism evidence="2 3">
    <name type="scientific">Nostoc azollae (strain 0708)</name>
    <name type="common">Anabaena azollae (strain 0708)</name>
    <dbReference type="NCBI Taxonomy" id="551115"/>
    <lineage>
        <taxon>Bacteria</taxon>
        <taxon>Bacillati</taxon>
        <taxon>Cyanobacteriota</taxon>
        <taxon>Cyanophyceae</taxon>
        <taxon>Nostocales</taxon>
        <taxon>Nostocaceae</taxon>
        <taxon>Trichormus</taxon>
    </lineage>
</organism>
<name>D7DZF1_NOSA0</name>
<dbReference type="KEGG" id="naz:Aazo_0320"/>
<accession>D7DZF1</accession>
<reference evidence="2 3" key="1">
    <citation type="journal article" date="2010" name="PLoS ONE">
        <title>Genome erosion in a nitrogen-fixing vertically transmitted endosymbiotic multicellular cyanobacterium.</title>
        <authorList>
            <person name="Ran L."/>
            <person name="Larsson J."/>
            <person name="Vigil-Stenman T."/>
            <person name="Nylander J.A."/>
            <person name="Ininbergs K."/>
            <person name="Zheng W.W."/>
            <person name="Lapidus A."/>
            <person name="Lowry S."/>
            <person name="Haselkorn R."/>
            <person name="Bergman B."/>
        </authorList>
    </citation>
    <scope>NUCLEOTIDE SEQUENCE [LARGE SCALE GENOMIC DNA]</scope>
    <source>
        <strain evidence="2 3">0708</strain>
    </source>
</reference>
<dbReference type="AlphaFoldDB" id="D7DZF1"/>
<gene>
    <name evidence="2" type="ordered locus">Aazo_0320</name>
</gene>
<dbReference type="Proteomes" id="UP000001511">
    <property type="component" value="Chromosome"/>
</dbReference>